<evidence type="ECO:0000313" key="2">
    <source>
        <dbReference type="Proteomes" id="UP001596016"/>
    </source>
</evidence>
<evidence type="ECO:0000313" key="1">
    <source>
        <dbReference type="EMBL" id="MFC5386307.1"/>
    </source>
</evidence>
<gene>
    <name evidence="1" type="ORF">ACFPLB_10050</name>
</gene>
<protein>
    <recommendedName>
        <fullName evidence="3">Peptidase S24/S26A/S26B/S26C domain-containing protein</fullName>
    </recommendedName>
</protein>
<sequence>MNMLALFPEVDARAFHSSRLRIHPVQAQTVRGLTPNRDCVVVVPTEKYICEGVYLIEENGWEGLARCERLFGSGGKVWVKRELPCGDREDILPAEWFAEHVIGFVVANIIVTNEAILRRATL</sequence>
<reference evidence="2" key="1">
    <citation type="journal article" date="2019" name="Int. J. Syst. Evol. Microbiol.">
        <title>The Global Catalogue of Microorganisms (GCM) 10K type strain sequencing project: providing services to taxonomists for standard genome sequencing and annotation.</title>
        <authorList>
            <consortium name="The Broad Institute Genomics Platform"/>
            <consortium name="The Broad Institute Genome Sequencing Center for Infectious Disease"/>
            <person name="Wu L."/>
            <person name="Ma J."/>
        </authorList>
    </citation>
    <scope>NUCLEOTIDE SEQUENCE [LARGE SCALE GENOMIC DNA]</scope>
    <source>
        <strain evidence="2">CGMCC 4.1415</strain>
    </source>
</reference>
<proteinExistence type="predicted"/>
<evidence type="ECO:0008006" key="3">
    <source>
        <dbReference type="Google" id="ProtNLM"/>
    </source>
</evidence>
<accession>A0ABW0GZF1</accession>
<dbReference type="EMBL" id="JBHSLL010000026">
    <property type="protein sequence ID" value="MFC5386307.1"/>
    <property type="molecule type" value="Genomic_DNA"/>
</dbReference>
<name>A0ABW0GZF1_9HYPH</name>
<organism evidence="1 2">
    <name type="scientific">Aquamicrobium segne</name>
    <dbReference type="NCBI Taxonomy" id="469547"/>
    <lineage>
        <taxon>Bacteria</taxon>
        <taxon>Pseudomonadati</taxon>
        <taxon>Pseudomonadota</taxon>
        <taxon>Alphaproteobacteria</taxon>
        <taxon>Hyphomicrobiales</taxon>
        <taxon>Phyllobacteriaceae</taxon>
        <taxon>Aquamicrobium</taxon>
    </lineage>
</organism>
<dbReference type="Proteomes" id="UP001596016">
    <property type="component" value="Unassembled WGS sequence"/>
</dbReference>
<comment type="caution">
    <text evidence="1">The sequence shown here is derived from an EMBL/GenBank/DDBJ whole genome shotgun (WGS) entry which is preliminary data.</text>
</comment>
<dbReference type="RefSeq" id="WP_378229231.1">
    <property type="nucleotide sequence ID" value="NZ_JBHSLL010000026.1"/>
</dbReference>
<keyword evidence="2" id="KW-1185">Reference proteome</keyword>